<evidence type="ECO:0000313" key="3">
    <source>
        <dbReference type="Proteomes" id="UP001221757"/>
    </source>
</evidence>
<comment type="caution">
    <text evidence="2">The sequence shown here is derived from an EMBL/GenBank/DDBJ whole genome shotgun (WGS) entry which is preliminary data.</text>
</comment>
<sequence>MPLIQTFPPEILSLIFEDLPDLSSAALASLVCRQWHDAAVADSELWLTIVICDKDIDRPEILGRILARSKGRPLALALRFPSSLHKQRDYEGLYSLLRHVVREHLRHCGYLFIHAHETAWTTVLGAFAGEQFPLLRVLDVRNYDAVAQWQTVCPIPPDPTVANIPLYVPAPMPPKHIVFPLPPGHRLFDAHTQGLSLGDIRLPNADRLCISHHFPEILVEGRLNPWLCHASELIIQRMCVPGAELVHPDDAPVPPTRLEHLTLSELRATPSGAIDPDDVDEDDCGPFFSALDTSRLRSLFINAFDLDGRIWDDFIGALPVAHPKFPLVIELKIRQIDFSWMPSEDIGFFLGAFPALQRFVIVDCFEGTWQDVIEVLEMCPALCVGLKELEVDDGVILRDDPSPFREVMFYDELGNDACDV</sequence>
<reference evidence="2" key="1">
    <citation type="submission" date="2023-03" db="EMBL/GenBank/DDBJ databases">
        <title>Massive genome expansion in bonnet fungi (Mycena s.s.) driven by repeated elements and novel gene families across ecological guilds.</title>
        <authorList>
            <consortium name="Lawrence Berkeley National Laboratory"/>
            <person name="Harder C.B."/>
            <person name="Miyauchi S."/>
            <person name="Viragh M."/>
            <person name="Kuo A."/>
            <person name="Thoen E."/>
            <person name="Andreopoulos B."/>
            <person name="Lu D."/>
            <person name="Skrede I."/>
            <person name="Drula E."/>
            <person name="Henrissat B."/>
            <person name="Morin E."/>
            <person name="Kohler A."/>
            <person name="Barry K."/>
            <person name="LaButti K."/>
            <person name="Morin E."/>
            <person name="Salamov A."/>
            <person name="Lipzen A."/>
            <person name="Mereny Z."/>
            <person name="Hegedus B."/>
            <person name="Baldrian P."/>
            <person name="Stursova M."/>
            <person name="Weitz H."/>
            <person name="Taylor A."/>
            <person name="Grigoriev I.V."/>
            <person name="Nagy L.G."/>
            <person name="Martin F."/>
            <person name="Kauserud H."/>
        </authorList>
    </citation>
    <scope>NUCLEOTIDE SEQUENCE</scope>
    <source>
        <strain evidence="2">CBHHK067</strain>
    </source>
</reference>
<feature type="domain" description="F-box" evidence="1">
    <location>
        <begin position="8"/>
        <end position="50"/>
    </location>
</feature>
<dbReference type="Gene3D" id="1.20.1280.50">
    <property type="match status" value="1"/>
</dbReference>
<dbReference type="Pfam" id="PF12937">
    <property type="entry name" value="F-box-like"/>
    <property type="match status" value="1"/>
</dbReference>
<evidence type="ECO:0000313" key="2">
    <source>
        <dbReference type="EMBL" id="KAJ7677593.1"/>
    </source>
</evidence>
<keyword evidence="3" id="KW-1185">Reference proteome</keyword>
<protein>
    <recommendedName>
        <fullName evidence="1">F-box domain-containing protein</fullName>
    </recommendedName>
</protein>
<proteinExistence type="predicted"/>
<dbReference type="SUPFAM" id="SSF81383">
    <property type="entry name" value="F-box domain"/>
    <property type="match status" value="1"/>
</dbReference>
<accession>A0AAD7D4E8</accession>
<name>A0AAD7D4E8_MYCRO</name>
<gene>
    <name evidence="2" type="ORF">B0H17DRAFT_1236088</name>
</gene>
<dbReference type="InterPro" id="IPR036047">
    <property type="entry name" value="F-box-like_dom_sf"/>
</dbReference>
<evidence type="ECO:0000259" key="1">
    <source>
        <dbReference type="Pfam" id="PF12937"/>
    </source>
</evidence>
<dbReference type="Proteomes" id="UP001221757">
    <property type="component" value="Unassembled WGS sequence"/>
</dbReference>
<organism evidence="2 3">
    <name type="scientific">Mycena rosella</name>
    <name type="common">Pink bonnet</name>
    <name type="synonym">Agaricus rosellus</name>
    <dbReference type="NCBI Taxonomy" id="1033263"/>
    <lineage>
        <taxon>Eukaryota</taxon>
        <taxon>Fungi</taxon>
        <taxon>Dikarya</taxon>
        <taxon>Basidiomycota</taxon>
        <taxon>Agaricomycotina</taxon>
        <taxon>Agaricomycetes</taxon>
        <taxon>Agaricomycetidae</taxon>
        <taxon>Agaricales</taxon>
        <taxon>Marasmiineae</taxon>
        <taxon>Mycenaceae</taxon>
        <taxon>Mycena</taxon>
    </lineage>
</organism>
<dbReference type="AlphaFoldDB" id="A0AAD7D4E8"/>
<dbReference type="EMBL" id="JARKIE010000136">
    <property type="protein sequence ID" value="KAJ7677593.1"/>
    <property type="molecule type" value="Genomic_DNA"/>
</dbReference>
<dbReference type="InterPro" id="IPR001810">
    <property type="entry name" value="F-box_dom"/>
</dbReference>